<sequence length="62" mass="6859">MINMAVPIQMRYNITSRGVGARHCRAPTGVPHVNENRYNSIKNIISAAGTTSTSEYSPLRVR</sequence>
<accession>A0ABR8F686</accession>
<proteinExistence type="predicted"/>
<dbReference type="RefSeq" id="WP_190896525.1">
    <property type="nucleotide sequence ID" value="NZ_JACJTE010000049.1"/>
</dbReference>
<evidence type="ECO:0000313" key="1">
    <source>
        <dbReference type="EMBL" id="MBD2564416.1"/>
    </source>
</evidence>
<comment type="caution">
    <text evidence="1">The sequence shown here is derived from an EMBL/GenBank/DDBJ whole genome shotgun (WGS) entry which is preliminary data.</text>
</comment>
<gene>
    <name evidence="1" type="ORF">H6G95_28175</name>
</gene>
<reference evidence="1 2" key="1">
    <citation type="journal article" date="2020" name="ISME J.">
        <title>Comparative genomics reveals insights into cyanobacterial evolution and habitat adaptation.</title>
        <authorList>
            <person name="Chen M.Y."/>
            <person name="Teng W.K."/>
            <person name="Zhao L."/>
            <person name="Hu C.X."/>
            <person name="Zhou Y.K."/>
            <person name="Han B.P."/>
            <person name="Song L.R."/>
            <person name="Shu W.S."/>
        </authorList>
    </citation>
    <scope>NUCLEOTIDE SEQUENCE [LARGE SCALE GENOMIC DNA]</scope>
    <source>
        <strain evidence="1 2">FACHB-391</strain>
    </source>
</reference>
<protein>
    <submittedName>
        <fullName evidence="1">Uncharacterized protein</fullName>
    </submittedName>
</protein>
<organism evidence="1 2">
    <name type="scientific">Nostoc linckia FACHB-391</name>
    <dbReference type="NCBI Taxonomy" id="2692906"/>
    <lineage>
        <taxon>Bacteria</taxon>
        <taxon>Bacillati</taxon>
        <taxon>Cyanobacteriota</taxon>
        <taxon>Cyanophyceae</taxon>
        <taxon>Nostocales</taxon>
        <taxon>Nostocaceae</taxon>
        <taxon>Nostoc</taxon>
    </lineage>
</organism>
<dbReference type="EMBL" id="JACJTE010000049">
    <property type="protein sequence ID" value="MBD2564416.1"/>
    <property type="molecule type" value="Genomic_DNA"/>
</dbReference>
<name>A0ABR8F686_NOSLI</name>
<evidence type="ECO:0000313" key="2">
    <source>
        <dbReference type="Proteomes" id="UP000604661"/>
    </source>
</evidence>
<dbReference type="Proteomes" id="UP000604661">
    <property type="component" value="Unassembled WGS sequence"/>
</dbReference>
<keyword evidence="2" id="KW-1185">Reference proteome</keyword>